<evidence type="ECO:0000256" key="1">
    <source>
        <dbReference type="SAM" id="Phobius"/>
    </source>
</evidence>
<dbReference type="Proteomes" id="UP000231382">
    <property type="component" value="Unassembled WGS sequence"/>
</dbReference>
<name>A0A2H0W6A1_9BACT</name>
<evidence type="ECO:0000313" key="2">
    <source>
        <dbReference type="EMBL" id="PIS07524.1"/>
    </source>
</evidence>
<evidence type="ECO:0008006" key="4">
    <source>
        <dbReference type="Google" id="ProtNLM"/>
    </source>
</evidence>
<dbReference type="AlphaFoldDB" id="A0A2H0W6A1"/>
<protein>
    <recommendedName>
        <fullName evidence="4">PepSY domain-containing protein</fullName>
    </recommendedName>
</protein>
<keyword evidence="1" id="KW-1133">Transmembrane helix</keyword>
<feature type="transmembrane region" description="Helical" evidence="1">
    <location>
        <begin position="7"/>
        <end position="26"/>
    </location>
</feature>
<gene>
    <name evidence="2" type="ORF">COT78_03075</name>
</gene>
<accession>A0A2H0W6A1</accession>
<evidence type="ECO:0000313" key="3">
    <source>
        <dbReference type="Proteomes" id="UP000231382"/>
    </source>
</evidence>
<proteinExistence type="predicted"/>
<comment type="caution">
    <text evidence="2">The sequence shown here is derived from an EMBL/GenBank/DDBJ whole genome shotgun (WGS) entry which is preliminary data.</text>
</comment>
<organism evidence="2 3">
    <name type="scientific">Candidatus Berkelbacteria bacterium CG10_big_fil_rev_8_21_14_0_10_43_13</name>
    <dbReference type="NCBI Taxonomy" id="1974514"/>
    <lineage>
        <taxon>Bacteria</taxon>
        <taxon>Candidatus Berkelbacteria</taxon>
    </lineage>
</organism>
<keyword evidence="1" id="KW-0812">Transmembrane</keyword>
<reference evidence="3" key="1">
    <citation type="submission" date="2017-09" db="EMBL/GenBank/DDBJ databases">
        <title>Depth-based differentiation of microbial function through sediment-hosted aquifers and enrichment of novel symbionts in the deep terrestrial subsurface.</title>
        <authorList>
            <person name="Probst A.J."/>
            <person name="Ladd B."/>
            <person name="Jarett J.K."/>
            <person name="Geller-Mcgrath D.E."/>
            <person name="Sieber C.M.K."/>
            <person name="Emerson J.B."/>
            <person name="Anantharaman K."/>
            <person name="Thomas B.C."/>
            <person name="Malmstrom R."/>
            <person name="Stieglmeier M."/>
            <person name="Klingl A."/>
            <person name="Woyke T."/>
            <person name="Ryan C.M."/>
            <person name="Banfield J.F."/>
        </authorList>
    </citation>
    <scope>NUCLEOTIDE SEQUENCE [LARGE SCALE GENOMIC DNA]</scope>
</reference>
<sequence length="213" mass="23532">MEPDRRRIIYIVVAVIVVFALGWSYFSSKKAKQSDTTTTTKPTVISNLTNLDPTDFDQAVKDEYALAVSKAAEISPDYKIAQIEVNVGEDLQVDSINTRYIFASPNDPANNWMVTVAATTQNYIRALIPKDDYAGNISPFDTAGWKYNYVTALQLAEKAGGLDWRDSNTLSGISLTLKTSDTNSILTWTVQYTRQDGSSKIIILDATSGKVIE</sequence>
<dbReference type="EMBL" id="PEZW01000019">
    <property type="protein sequence ID" value="PIS07524.1"/>
    <property type="molecule type" value="Genomic_DNA"/>
</dbReference>
<keyword evidence="1" id="KW-0472">Membrane</keyword>